<keyword evidence="2" id="KW-0812">Transmembrane</keyword>
<evidence type="ECO:0000313" key="4">
    <source>
        <dbReference type="Proteomes" id="UP000054859"/>
    </source>
</evidence>
<reference evidence="3 4" key="1">
    <citation type="submission" date="2015-11" db="EMBL/GenBank/DDBJ databases">
        <title>Identification of large and diverse effector repertoires of 38 Legionella species.</title>
        <authorList>
            <person name="Burstein D."/>
            <person name="Amaro F."/>
            <person name="Zusman T."/>
            <person name="Lifshitz Z."/>
            <person name="Cohen O."/>
            <person name="Gilbert J.A."/>
            <person name="Pupko T."/>
            <person name="Shuman H.A."/>
            <person name="Segal G."/>
        </authorList>
    </citation>
    <scope>NUCLEOTIDE SEQUENCE [LARGE SCALE GENOMIC DNA]</scope>
    <source>
        <strain evidence="3 4">1762-AUS-E</strain>
    </source>
</reference>
<evidence type="ECO:0000256" key="2">
    <source>
        <dbReference type="SAM" id="Phobius"/>
    </source>
</evidence>
<evidence type="ECO:0008006" key="5">
    <source>
        <dbReference type="Google" id="ProtNLM"/>
    </source>
</evidence>
<feature type="region of interest" description="Disordered" evidence="1">
    <location>
        <begin position="232"/>
        <end position="266"/>
    </location>
</feature>
<organism evidence="3 4">
    <name type="scientific">Legionella adelaidensis</name>
    <dbReference type="NCBI Taxonomy" id="45056"/>
    <lineage>
        <taxon>Bacteria</taxon>
        <taxon>Pseudomonadati</taxon>
        <taxon>Pseudomonadota</taxon>
        <taxon>Gammaproteobacteria</taxon>
        <taxon>Legionellales</taxon>
        <taxon>Legionellaceae</taxon>
        <taxon>Legionella</taxon>
    </lineage>
</organism>
<keyword evidence="2" id="KW-1133">Transmembrane helix</keyword>
<accession>A0A0W0R556</accession>
<protein>
    <recommendedName>
        <fullName evidence="5">Transmembrane protein</fullName>
    </recommendedName>
</protein>
<keyword evidence="2" id="KW-0472">Membrane</keyword>
<dbReference type="EMBL" id="LNKA01000001">
    <property type="protein sequence ID" value="KTC66225.1"/>
    <property type="molecule type" value="Genomic_DNA"/>
</dbReference>
<evidence type="ECO:0000256" key="1">
    <source>
        <dbReference type="SAM" id="MobiDB-lite"/>
    </source>
</evidence>
<feature type="transmembrane region" description="Helical" evidence="2">
    <location>
        <begin position="146"/>
        <end position="164"/>
    </location>
</feature>
<feature type="transmembrane region" description="Helical" evidence="2">
    <location>
        <begin position="170"/>
        <end position="190"/>
    </location>
</feature>
<dbReference type="Proteomes" id="UP000054859">
    <property type="component" value="Unassembled WGS sequence"/>
</dbReference>
<dbReference type="PATRIC" id="fig|45056.6.peg.913"/>
<feature type="transmembrane region" description="Helical" evidence="2">
    <location>
        <begin position="79"/>
        <end position="102"/>
    </location>
</feature>
<name>A0A0W0R556_9GAMM</name>
<dbReference type="RefSeq" id="WP_058461918.1">
    <property type="nucleotide sequence ID" value="NZ_CAAAHS010000005.1"/>
</dbReference>
<gene>
    <name evidence="3" type="ORF">Lade_0883</name>
</gene>
<proteinExistence type="predicted"/>
<feature type="transmembrane region" description="Helical" evidence="2">
    <location>
        <begin position="32"/>
        <end position="59"/>
    </location>
</feature>
<sequence length="266" mass="29922">MSTLASRLDKISGQFFLLGLATSKLKNFPLKIISLLLGITSLACYLIGYSLWFVASLLYPRFARDKRAWYGFADLKSQYQLSSFLGLAATILCICIPSMLLIASWTFTLSNFVWGVAEYHKLQNPPPFDEKFSSERQSLYLKYTKFIIVASILTAGCLSMAWVYPWMGASLLLFSNIVGNGLTIAAFWFWTKSMLENFEPDKKTLRHSYQAMAESLEADLEQMPSSHSLVLPKGDNYPPLFERTNSSPPNTLESSPESGPDMNPRT</sequence>
<dbReference type="STRING" id="45056.Lade_0883"/>
<evidence type="ECO:0000313" key="3">
    <source>
        <dbReference type="EMBL" id="KTC66225.1"/>
    </source>
</evidence>
<dbReference type="AlphaFoldDB" id="A0A0W0R556"/>
<feature type="compositionally biased region" description="Polar residues" evidence="1">
    <location>
        <begin position="243"/>
        <end position="257"/>
    </location>
</feature>
<dbReference type="OrthoDB" id="5651454at2"/>
<comment type="caution">
    <text evidence="3">The sequence shown here is derived from an EMBL/GenBank/DDBJ whole genome shotgun (WGS) entry which is preliminary data.</text>
</comment>
<keyword evidence="4" id="KW-1185">Reference proteome</keyword>